<proteinExistence type="predicted"/>
<dbReference type="Proteomes" id="UP001150603">
    <property type="component" value="Unassembled WGS sequence"/>
</dbReference>
<protein>
    <submittedName>
        <fullName evidence="1">Uncharacterized protein</fullName>
    </submittedName>
</protein>
<sequence length="190" mass="19962">MLKWFKTVRQQLRRSGLTPADPSTATYHESAPVVVSDNSAGVSSAPSRLVSRINTADNTRTHTRNPTLSLDNVPAVTVSPAPGSVASSVHVPSSDDNDDGSGDDDQGGYVSDASSETTEQSSLNPSMVSVHDPLISLDSYAAEHTMTPDFLTADTPDDSSPYTWGPAVADLPTCPAGCGCNCLYETRSVM</sequence>
<reference evidence="1" key="1">
    <citation type="submission" date="2022-07" db="EMBL/GenBank/DDBJ databases">
        <title>Phylogenomic reconstructions and comparative analyses of Kickxellomycotina fungi.</title>
        <authorList>
            <person name="Reynolds N.K."/>
            <person name="Stajich J.E."/>
            <person name="Barry K."/>
            <person name="Grigoriev I.V."/>
            <person name="Crous P."/>
            <person name="Smith M.E."/>
        </authorList>
    </citation>
    <scope>NUCLEOTIDE SEQUENCE</scope>
    <source>
        <strain evidence="1">NRRL 5244</strain>
    </source>
</reference>
<comment type="caution">
    <text evidence="1">The sequence shown here is derived from an EMBL/GenBank/DDBJ whole genome shotgun (WGS) entry which is preliminary data.</text>
</comment>
<name>A0ACC1IZI8_9FUNG</name>
<accession>A0ACC1IZI8</accession>
<evidence type="ECO:0000313" key="1">
    <source>
        <dbReference type="EMBL" id="KAJ1931884.1"/>
    </source>
</evidence>
<gene>
    <name evidence="1" type="ORF">FBU59_006559</name>
</gene>
<organism evidence="1 2">
    <name type="scientific">Linderina macrospora</name>
    <dbReference type="NCBI Taxonomy" id="4868"/>
    <lineage>
        <taxon>Eukaryota</taxon>
        <taxon>Fungi</taxon>
        <taxon>Fungi incertae sedis</taxon>
        <taxon>Zoopagomycota</taxon>
        <taxon>Kickxellomycotina</taxon>
        <taxon>Kickxellomycetes</taxon>
        <taxon>Kickxellales</taxon>
        <taxon>Kickxellaceae</taxon>
        <taxon>Linderina</taxon>
    </lineage>
</organism>
<keyword evidence="2" id="KW-1185">Reference proteome</keyword>
<dbReference type="EMBL" id="JANBPW010005789">
    <property type="protein sequence ID" value="KAJ1931884.1"/>
    <property type="molecule type" value="Genomic_DNA"/>
</dbReference>
<evidence type="ECO:0000313" key="2">
    <source>
        <dbReference type="Proteomes" id="UP001150603"/>
    </source>
</evidence>